<evidence type="ECO:0000259" key="1">
    <source>
        <dbReference type="Pfam" id="PF04149"/>
    </source>
</evidence>
<evidence type="ECO:0000313" key="3">
    <source>
        <dbReference type="Proteomes" id="UP000556436"/>
    </source>
</evidence>
<dbReference type="AlphaFoldDB" id="A0A7W7LD89"/>
<sequence>MHDGPSAIAADAWFKSSYSGAGTTECVEAAFRSHHTAVRDSKNPGGAVIAFPHGAWADFVGAIRIGRLG</sequence>
<dbReference type="InterPro" id="IPR007278">
    <property type="entry name" value="DUF397"/>
</dbReference>
<comment type="caution">
    <text evidence="2">The sequence shown here is derived from an EMBL/GenBank/DDBJ whole genome shotgun (WGS) entry which is preliminary data.</text>
</comment>
<accession>A0A7W7LD89</accession>
<dbReference type="Proteomes" id="UP000556436">
    <property type="component" value="Unassembled WGS sequence"/>
</dbReference>
<evidence type="ECO:0000313" key="2">
    <source>
        <dbReference type="EMBL" id="MBB4887516.1"/>
    </source>
</evidence>
<feature type="domain" description="DUF397" evidence="1">
    <location>
        <begin position="12"/>
        <end position="64"/>
    </location>
</feature>
<protein>
    <recommendedName>
        <fullName evidence="1">DUF397 domain-containing protein</fullName>
    </recommendedName>
</protein>
<name>A0A7W7LD89_STRNE</name>
<gene>
    <name evidence="2" type="ORF">FHS38_003570</name>
</gene>
<dbReference type="Pfam" id="PF04149">
    <property type="entry name" value="DUF397"/>
    <property type="match status" value="1"/>
</dbReference>
<dbReference type="EMBL" id="JACHJG010000007">
    <property type="protein sequence ID" value="MBB4887516.1"/>
    <property type="molecule type" value="Genomic_DNA"/>
</dbReference>
<proteinExistence type="predicted"/>
<reference evidence="2 3" key="1">
    <citation type="submission" date="2020-08" db="EMBL/GenBank/DDBJ databases">
        <title>Genomic Encyclopedia of Type Strains, Phase III (KMG-III): the genomes of soil and plant-associated and newly described type strains.</title>
        <authorList>
            <person name="Whitman W."/>
        </authorList>
    </citation>
    <scope>NUCLEOTIDE SEQUENCE [LARGE SCALE GENOMIC DNA]</scope>
    <source>
        <strain evidence="2 3">CECT 3265</strain>
    </source>
</reference>
<dbReference type="RefSeq" id="WP_184734534.1">
    <property type="nucleotide sequence ID" value="NZ_BMRW01000009.1"/>
</dbReference>
<keyword evidence="3" id="KW-1185">Reference proteome</keyword>
<organism evidence="2 3">
    <name type="scientific">Streptomyces netropsis</name>
    <name type="common">Streptoverticillium netropsis</name>
    <dbReference type="NCBI Taxonomy" id="55404"/>
    <lineage>
        <taxon>Bacteria</taxon>
        <taxon>Bacillati</taxon>
        <taxon>Actinomycetota</taxon>
        <taxon>Actinomycetes</taxon>
        <taxon>Kitasatosporales</taxon>
        <taxon>Streptomycetaceae</taxon>
        <taxon>Streptomyces</taxon>
    </lineage>
</organism>